<evidence type="ECO:0000313" key="1">
    <source>
        <dbReference type="EMBL" id="SFV68549.1"/>
    </source>
</evidence>
<protein>
    <recommendedName>
        <fullName evidence="2">DUF1302 domain-containing protein</fullName>
    </recommendedName>
</protein>
<dbReference type="AlphaFoldDB" id="A0A1W1CS25"/>
<name>A0A1W1CS25_9ZZZZ</name>
<dbReference type="Pfam" id="PF06980">
    <property type="entry name" value="DUF1302"/>
    <property type="match status" value="1"/>
</dbReference>
<reference evidence="1" key="1">
    <citation type="submission" date="2016-10" db="EMBL/GenBank/DDBJ databases">
        <authorList>
            <person name="de Groot N.N."/>
        </authorList>
    </citation>
    <scope>NUCLEOTIDE SEQUENCE</scope>
</reference>
<evidence type="ECO:0008006" key="2">
    <source>
        <dbReference type="Google" id="ProtNLM"/>
    </source>
</evidence>
<organism evidence="1">
    <name type="scientific">hydrothermal vent metagenome</name>
    <dbReference type="NCBI Taxonomy" id="652676"/>
    <lineage>
        <taxon>unclassified sequences</taxon>
        <taxon>metagenomes</taxon>
        <taxon>ecological metagenomes</taxon>
    </lineage>
</organism>
<accession>A0A1W1CS25</accession>
<dbReference type="EMBL" id="FPHI01000040">
    <property type="protein sequence ID" value="SFV68549.1"/>
    <property type="molecule type" value="Genomic_DNA"/>
</dbReference>
<gene>
    <name evidence="1" type="ORF">MNB_SV-3-1320</name>
</gene>
<proteinExistence type="predicted"/>
<dbReference type="InterPro" id="IPR010727">
    <property type="entry name" value="DUF1302"/>
</dbReference>
<sequence>MYPKVWFSTLLCMLLLQAESIDADFEGFNDSTGSVEVIQDANSDDMAGFDDTSISSVSDTSTSLKKKVTEPVEVIAGLTGKLTEQVAFSLYNDAPHSNISSVKSSLLLDYEHKFENGWRVKTNAKVYYDAIYDIKGTDKFSSQERKQLQSEVELFDTYVEGSIADNLDVKLGRQVIVWGRSDTIRVTDILNPLDNRRPGMVDIEDLRLPVTMAKFDYFIGDWRVTPIAILEQRFSKNPPFGSVFNPISYDVPTDKSYNDVTYALSIGAAFSGWDVNFYAAKIHNDKGKLQLPTSGQPHALITHDKIKMTGAALNILSGSWLFKTELAYFNGLKYTTTADKAFSRTDVLLGVEYNGIANTLISYDMVTRNMNSYDVRLHHEALPVKKHEYQHALRITSDFINATVTANYLISLYGKKLNEGGFQRAWLKYEVMDGVNMNVGVVDYIGGSTLFDTVKKNDMVFADISYSF</sequence>